<dbReference type="EMBL" id="CP047650">
    <property type="protein sequence ID" value="QHJ00481.1"/>
    <property type="molecule type" value="Genomic_DNA"/>
</dbReference>
<keyword evidence="1" id="KW-0175">Coiled coil</keyword>
<organism evidence="2 3">
    <name type="scientific">Xylophilus rhododendri</name>
    <dbReference type="NCBI Taxonomy" id="2697032"/>
    <lineage>
        <taxon>Bacteria</taxon>
        <taxon>Pseudomonadati</taxon>
        <taxon>Pseudomonadota</taxon>
        <taxon>Betaproteobacteria</taxon>
        <taxon>Burkholderiales</taxon>
        <taxon>Xylophilus</taxon>
    </lineage>
</organism>
<feature type="coiled-coil region" evidence="1">
    <location>
        <begin position="189"/>
        <end position="216"/>
    </location>
</feature>
<proteinExistence type="predicted"/>
<accession>A0A857J8V9</accession>
<dbReference type="RefSeq" id="WP_160554291.1">
    <property type="nucleotide sequence ID" value="NZ_CP047650.1"/>
</dbReference>
<reference evidence="2 3" key="1">
    <citation type="submission" date="2020-01" db="EMBL/GenBank/DDBJ databases">
        <title>Genome sequencing of strain KACC 21265.</title>
        <authorList>
            <person name="Heo J."/>
            <person name="Kim S.-J."/>
            <person name="Kim J.-S."/>
            <person name="Hong S.-B."/>
            <person name="Kwon S.-W."/>
        </authorList>
    </citation>
    <scope>NUCLEOTIDE SEQUENCE [LARGE SCALE GENOMIC DNA]</scope>
    <source>
        <strain evidence="2 3">KACC 21265</strain>
    </source>
</reference>
<dbReference type="Proteomes" id="UP000464787">
    <property type="component" value="Chromosome"/>
</dbReference>
<gene>
    <name evidence="2" type="ORF">GT347_22390</name>
</gene>
<evidence type="ECO:0000313" key="3">
    <source>
        <dbReference type="Proteomes" id="UP000464787"/>
    </source>
</evidence>
<dbReference type="AlphaFoldDB" id="A0A857J8V9"/>
<keyword evidence="3" id="KW-1185">Reference proteome</keyword>
<evidence type="ECO:0000256" key="1">
    <source>
        <dbReference type="SAM" id="Coils"/>
    </source>
</evidence>
<evidence type="ECO:0000313" key="2">
    <source>
        <dbReference type="EMBL" id="QHJ00481.1"/>
    </source>
</evidence>
<sequence>MNAPLQPPKPRVVQGAAPAAEPVAAVPRQPRTVAGMPAAAAPVAAVAAQAPPMPRRVPGVARRTLAVTAAELGRLFPEQPEAVLQPAAAVLAAVSPDGFGWRQVQALGAAAQERFGRASDRLLAVSRDEAQRAALQHVGRLVELLGEMLPAYGASAGLWSRRPRQQDLQRGMREVDQLRKTLRDLLPRLDGLCADLDRAQAELDQARLELAGAALACEYLSRPELNLPRDGADRLPERGLELSRAAVAALQSLQLLAAQHQSLDSLRRQIRETVLTALPAWLATWSAAPAEPNETERFNLHQALVRLIDTFKS</sequence>
<name>A0A857J8V9_9BURK</name>
<dbReference type="KEGG" id="xyk:GT347_22390"/>
<protein>
    <submittedName>
        <fullName evidence="2">Uncharacterized protein</fullName>
    </submittedName>
</protein>